<dbReference type="SUPFAM" id="SSF101386">
    <property type="entry name" value="all-alpha NTP pyrophosphatases"/>
    <property type="match status" value="1"/>
</dbReference>
<dbReference type="EMBL" id="BJXW01000011">
    <property type="protein sequence ID" value="GEN30854.1"/>
    <property type="molecule type" value="Genomic_DNA"/>
</dbReference>
<sequence length="96" mass="10979">MPVYNKLVRDKIPEIIHNDGRACITKVLNDGEYEKELKKKLKEEVTEYLSAQNKSEALEELADVLEIIHALSHIHGASIEQVEKIRIDNAQTQKRG</sequence>
<evidence type="ECO:0000256" key="1">
    <source>
        <dbReference type="SAM" id="Coils"/>
    </source>
</evidence>
<organism evidence="2 3">
    <name type="scientific">Cerasibacillus quisquiliarum</name>
    <dbReference type="NCBI Taxonomy" id="227865"/>
    <lineage>
        <taxon>Bacteria</taxon>
        <taxon>Bacillati</taxon>
        <taxon>Bacillota</taxon>
        <taxon>Bacilli</taxon>
        <taxon>Bacillales</taxon>
        <taxon>Bacillaceae</taxon>
        <taxon>Cerasibacillus</taxon>
    </lineage>
</organism>
<comment type="caution">
    <text evidence="2">The sequence shown here is derived from an EMBL/GenBank/DDBJ whole genome shotgun (WGS) entry which is preliminary data.</text>
</comment>
<name>A0A511UW92_9BACI</name>
<evidence type="ECO:0008006" key="4">
    <source>
        <dbReference type="Google" id="ProtNLM"/>
    </source>
</evidence>
<dbReference type="Proteomes" id="UP000321491">
    <property type="component" value="Unassembled WGS sequence"/>
</dbReference>
<feature type="coiled-coil region" evidence="1">
    <location>
        <begin position="34"/>
        <end position="61"/>
    </location>
</feature>
<dbReference type="CDD" id="cd11532">
    <property type="entry name" value="NTP-PPase_COG4997"/>
    <property type="match status" value="1"/>
</dbReference>
<dbReference type="OrthoDB" id="9813491at2"/>
<dbReference type="InterPro" id="IPR038735">
    <property type="entry name" value="MSMEG_1276-like_NTP-PPase_dom"/>
</dbReference>
<accession>A0A511UW92</accession>
<evidence type="ECO:0000313" key="3">
    <source>
        <dbReference type="Proteomes" id="UP000321491"/>
    </source>
</evidence>
<keyword evidence="3" id="KW-1185">Reference proteome</keyword>
<reference evidence="2 3" key="1">
    <citation type="submission" date="2019-07" db="EMBL/GenBank/DDBJ databases">
        <title>Whole genome shotgun sequence of Cerasibacillus quisquiliarum NBRC 102429.</title>
        <authorList>
            <person name="Hosoyama A."/>
            <person name="Uohara A."/>
            <person name="Ohji S."/>
            <person name="Ichikawa N."/>
        </authorList>
    </citation>
    <scope>NUCLEOTIDE SEQUENCE [LARGE SCALE GENOMIC DNA]</scope>
    <source>
        <strain evidence="2 3">NBRC 102429</strain>
    </source>
</reference>
<gene>
    <name evidence="2" type="ORF">CQU01_10920</name>
</gene>
<dbReference type="RefSeq" id="WP_146936521.1">
    <property type="nucleotide sequence ID" value="NZ_BJXW01000011.1"/>
</dbReference>
<protein>
    <recommendedName>
        <fullName evidence="4">Phosphoribosyl-ATP pyrophosphohydrolase</fullName>
    </recommendedName>
</protein>
<dbReference type="AlphaFoldDB" id="A0A511UW92"/>
<evidence type="ECO:0000313" key="2">
    <source>
        <dbReference type="EMBL" id="GEN30854.1"/>
    </source>
</evidence>
<proteinExistence type="predicted"/>
<keyword evidence="1" id="KW-0175">Coiled coil</keyword>